<sequence length="247" mass="25995">MPPLRHAIGIVATFAGFLLALPAHAEPVDVELVLAADGSGSIDDDELALQRQGYADAVTSKEVLDVIRAGYRGAIAITYVEWGSAASQHTIVDWTVIRDEASARDFADRLVSTPRAAFGYNSISAAIDYSVNKIETNDIEGAKAVIDVSGDGPNIGGRPVQAARDDAVRRGITVNGLVIQRPGGFSSAMGGEDLVEHYKRDVTGGLGAFVMVVDETTTFGTAVRRKMVQEIAQALGAPDSLTPTALD</sequence>
<dbReference type="SUPFAM" id="SSF53300">
    <property type="entry name" value="vWA-like"/>
    <property type="match status" value="1"/>
</dbReference>
<organism evidence="2 3">
    <name type="scientific">Hartmannibacter diazotrophicus</name>
    <dbReference type="NCBI Taxonomy" id="1482074"/>
    <lineage>
        <taxon>Bacteria</taxon>
        <taxon>Pseudomonadati</taxon>
        <taxon>Pseudomonadota</taxon>
        <taxon>Alphaproteobacteria</taxon>
        <taxon>Hyphomicrobiales</taxon>
        <taxon>Pleomorphomonadaceae</taxon>
        <taxon>Hartmannibacter</taxon>
    </lineage>
</organism>
<feature type="signal peptide" evidence="1">
    <location>
        <begin position="1"/>
        <end position="25"/>
    </location>
</feature>
<dbReference type="EMBL" id="LT960614">
    <property type="protein sequence ID" value="SON53578.1"/>
    <property type="molecule type" value="Genomic_DNA"/>
</dbReference>
<dbReference type="Pfam" id="PF06707">
    <property type="entry name" value="DUF1194"/>
    <property type="match status" value="1"/>
</dbReference>
<dbReference type="OrthoDB" id="9792179at2"/>
<dbReference type="RefSeq" id="WP_099553271.1">
    <property type="nucleotide sequence ID" value="NZ_LT960614.1"/>
</dbReference>
<proteinExistence type="predicted"/>
<dbReference type="KEGG" id="hdi:HDIA_0037"/>
<evidence type="ECO:0000256" key="1">
    <source>
        <dbReference type="SAM" id="SignalP"/>
    </source>
</evidence>
<dbReference type="Gene3D" id="3.40.50.410">
    <property type="entry name" value="von Willebrand factor, type A domain"/>
    <property type="match status" value="1"/>
</dbReference>
<protein>
    <recommendedName>
        <fullName evidence="4">VWFA domain-containing protein</fullName>
    </recommendedName>
</protein>
<evidence type="ECO:0000313" key="3">
    <source>
        <dbReference type="Proteomes" id="UP000223606"/>
    </source>
</evidence>
<dbReference type="Proteomes" id="UP000223606">
    <property type="component" value="Chromosome 1"/>
</dbReference>
<evidence type="ECO:0008006" key="4">
    <source>
        <dbReference type="Google" id="ProtNLM"/>
    </source>
</evidence>
<name>A0A2C9D085_9HYPH</name>
<feature type="chain" id="PRO_5012948560" description="VWFA domain-containing protein" evidence="1">
    <location>
        <begin position="26"/>
        <end position="247"/>
    </location>
</feature>
<accession>A0A2C9D085</accession>
<dbReference type="InterPro" id="IPR010607">
    <property type="entry name" value="DUF1194"/>
</dbReference>
<gene>
    <name evidence="2" type="ORF">HDIA_0037</name>
</gene>
<dbReference type="AlphaFoldDB" id="A0A2C9D085"/>
<keyword evidence="3" id="KW-1185">Reference proteome</keyword>
<reference evidence="3" key="1">
    <citation type="submission" date="2017-09" db="EMBL/GenBank/DDBJ databases">
        <title>Genome sequence of Nannocystis excedens DSM 71.</title>
        <authorList>
            <person name="Blom J."/>
        </authorList>
    </citation>
    <scope>NUCLEOTIDE SEQUENCE [LARGE SCALE GENOMIC DNA]</scope>
    <source>
        <strain evidence="3">type strain: E19</strain>
    </source>
</reference>
<keyword evidence="1" id="KW-0732">Signal</keyword>
<dbReference type="InterPro" id="IPR036465">
    <property type="entry name" value="vWFA_dom_sf"/>
</dbReference>
<evidence type="ECO:0000313" key="2">
    <source>
        <dbReference type="EMBL" id="SON53578.1"/>
    </source>
</evidence>